<name>A0ABP1QCX9_9HEXA</name>
<protein>
    <submittedName>
        <fullName evidence="3">Uncharacterized protein</fullName>
    </submittedName>
</protein>
<keyword evidence="2" id="KW-0732">Signal</keyword>
<evidence type="ECO:0000313" key="4">
    <source>
        <dbReference type="Proteomes" id="UP001642540"/>
    </source>
</evidence>
<proteinExistence type="predicted"/>
<dbReference type="Proteomes" id="UP001642540">
    <property type="component" value="Unassembled WGS sequence"/>
</dbReference>
<feature type="chain" id="PRO_5046066662" evidence="2">
    <location>
        <begin position="27"/>
        <end position="214"/>
    </location>
</feature>
<evidence type="ECO:0000256" key="1">
    <source>
        <dbReference type="SAM" id="MobiDB-lite"/>
    </source>
</evidence>
<organism evidence="3 4">
    <name type="scientific">Orchesella dallaii</name>
    <dbReference type="NCBI Taxonomy" id="48710"/>
    <lineage>
        <taxon>Eukaryota</taxon>
        <taxon>Metazoa</taxon>
        <taxon>Ecdysozoa</taxon>
        <taxon>Arthropoda</taxon>
        <taxon>Hexapoda</taxon>
        <taxon>Collembola</taxon>
        <taxon>Entomobryomorpha</taxon>
        <taxon>Entomobryoidea</taxon>
        <taxon>Orchesellidae</taxon>
        <taxon>Orchesellinae</taxon>
        <taxon>Orchesella</taxon>
    </lineage>
</organism>
<dbReference type="EMBL" id="CAXLJM020000030">
    <property type="protein sequence ID" value="CAL8097752.1"/>
    <property type="molecule type" value="Genomic_DNA"/>
</dbReference>
<feature type="signal peptide" evidence="2">
    <location>
        <begin position="1"/>
        <end position="26"/>
    </location>
</feature>
<reference evidence="3 4" key="1">
    <citation type="submission" date="2024-08" db="EMBL/GenBank/DDBJ databases">
        <authorList>
            <person name="Cucini C."/>
            <person name="Frati F."/>
        </authorList>
    </citation>
    <scope>NUCLEOTIDE SEQUENCE [LARGE SCALE GENOMIC DNA]</scope>
</reference>
<accession>A0ABP1QCX9</accession>
<evidence type="ECO:0000313" key="3">
    <source>
        <dbReference type="EMBL" id="CAL8097752.1"/>
    </source>
</evidence>
<comment type="caution">
    <text evidence="3">The sequence shown here is derived from an EMBL/GenBank/DDBJ whole genome shotgun (WGS) entry which is preliminary data.</text>
</comment>
<evidence type="ECO:0000256" key="2">
    <source>
        <dbReference type="SAM" id="SignalP"/>
    </source>
</evidence>
<feature type="region of interest" description="Disordered" evidence="1">
    <location>
        <begin position="186"/>
        <end position="207"/>
    </location>
</feature>
<sequence length="214" mass="23803">MASFTGLRVFLLVAVIVTLSAIPTSGLHCYHCVHDRNFVYNGSETEIHDYLERSSSIIRRHPSCAYGEEPDSSLSVECNADHLAVAVSMFHKNNTDLDKYENLEYKMDQLMTKTHGVRYACMAILARGPEIQILDDVSIQLQSTFRTCIPDHLDFKQQLELLSLTGFEGANITGYTCDSVNNCNGKGDAESHRSSQSPPENLAESKATYMSLSL</sequence>
<gene>
    <name evidence="3" type="ORF">ODALV1_LOCUS9730</name>
</gene>
<keyword evidence="4" id="KW-1185">Reference proteome</keyword>